<name>A0ACC2MJK6_PERAE</name>
<sequence length="128" mass="15337">MLGACERRRFSEAFYLPRSVVHNRGSQCRDVELRQLLKPSNWRLPRNPSSRGNQFRYVKTMQNPTQLMIKRLDEESSNSRRTNPIQTFWIFEGGGKSNQTRFAERKQIKHTRQDRLPTKLIDYRVKRL</sequence>
<dbReference type="EMBL" id="CM056810">
    <property type="protein sequence ID" value="KAJ8645523.1"/>
    <property type="molecule type" value="Genomic_DNA"/>
</dbReference>
<organism evidence="1 2">
    <name type="scientific">Persea americana</name>
    <name type="common">Avocado</name>
    <dbReference type="NCBI Taxonomy" id="3435"/>
    <lineage>
        <taxon>Eukaryota</taxon>
        <taxon>Viridiplantae</taxon>
        <taxon>Streptophyta</taxon>
        <taxon>Embryophyta</taxon>
        <taxon>Tracheophyta</taxon>
        <taxon>Spermatophyta</taxon>
        <taxon>Magnoliopsida</taxon>
        <taxon>Magnoliidae</taxon>
        <taxon>Laurales</taxon>
        <taxon>Lauraceae</taxon>
        <taxon>Persea</taxon>
    </lineage>
</organism>
<reference evidence="1 2" key="1">
    <citation type="journal article" date="2022" name="Hortic Res">
        <title>A haplotype resolved chromosomal level avocado genome allows analysis of novel avocado genes.</title>
        <authorList>
            <person name="Nath O."/>
            <person name="Fletcher S.J."/>
            <person name="Hayward A."/>
            <person name="Shaw L.M."/>
            <person name="Masouleh A.K."/>
            <person name="Furtado A."/>
            <person name="Henry R.J."/>
            <person name="Mitter N."/>
        </authorList>
    </citation>
    <scope>NUCLEOTIDE SEQUENCE [LARGE SCALE GENOMIC DNA]</scope>
    <source>
        <strain evidence="2">cv. Hass</strain>
    </source>
</reference>
<dbReference type="Proteomes" id="UP001234297">
    <property type="component" value="Chromosome 2"/>
</dbReference>
<comment type="caution">
    <text evidence="1">The sequence shown here is derived from an EMBL/GenBank/DDBJ whole genome shotgun (WGS) entry which is preliminary data.</text>
</comment>
<proteinExistence type="predicted"/>
<protein>
    <submittedName>
        <fullName evidence="1">Uncharacterized protein</fullName>
    </submittedName>
</protein>
<accession>A0ACC2MJK6</accession>
<evidence type="ECO:0000313" key="2">
    <source>
        <dbReference type="Proteomes" id="UP001234297"/>
    </source>
</evidence>
<gene>
    <name evidence="1" type="ORF">MRB53_007271</name>
</gene>
<evidence type="ECO:0000313" key="1">
    <source>
        <dbReference type="EMBL" id="KAJ8645523.1"/>
    </source>
</evidence>
<keyword evidence="2" id="KW-1185">Reference proteome</keyword>